<name>A0ABR2AIM7_9ROSI</name>
<dbReference type="InterPro" id="IPR001810">
    <property type="entry name" value="F-box_dom"/>
</dbReference>
<dbReference type="PROSITE" id="PS50181">
    <property type="entry name" value="FBOX"/>
    <property type="match status" value="1"/>
</dbReference>
<feature type="domain" description="F-box" evidence="2">
    <location>
        <begin position="7"/>
        <end position="56"/>
    </location>
</feature>
<dbReference type="Proteomes" id="UP001472677">
    <property type="component" value="Unassembled WGS sequence"/>
</dbReference>
<gene>
    <name evidence="3" type="ORF">V6N12_037503</name>
</gene>
<feature type="region of interest" description="Disordered" evidence="1">
    <location>
        <begin position="183"/>
        <end position="205"/>
    </location>
</feature>
<dbReference type="EMBL" id="JBBPBM010000648">
    <property type="protein sequence ID" value="KAK8493103.1"/>
    <property type="molecule type" value="Genomic_DNA"/>
</dbReference>
<accession>A0ABR2AIM7</accession>
<evidence type="ECO:0000259" key="2">
    <source>
        <dbReference type="PROSITE" id="PS50181"/>
    </source>
</evidence>
<dbReference type="SUPFAM" id="SSF81383">
    <property type="entry name" value="F-box domain"/>
    <property type="match status" value="1"/>
</dbReference>
<proteinExistence type="predicted"/>
<dbReference type="InterPro" id="IPR036047">
    <property type="entry name" value="F-box-like_dom_sf"/>
</dbReference>
<dbReference type="PANTHER" id="PTHR33784">
    <property type="entry name" value="OS05G0482100 PROTEIN"/>
    <property type="match status" value="1"/>
</dbReference>
<keyword evidence="4" id="KW-1185">Reference proteome</keyword>
<sequence length="243" mass="27474">MTNKFTNHVVTSLPEEMLAEIVSHTASGSLTDFVNLRLTCKAFLGASNYDRVFEKVSMENVSFVSWRKSERVFQKRCIAARNAEALYRKGMVDCFSRKKPDSGLRCLKTATEKGHVEATYARGIIFICLGGELREQGLRILSSLDLVKSDKRSSKIIASCCSKTEKIFSCMWVYESLAAPRRDCDHDRDRDRDIGESTNRSSSLEGQAWEASNNIGHCCDSCFWDREATLFCNLLRKYLVTGC</sequence>
<dbReference type="InterPro" id="IPR057136">
    <property type="entry name" value="At2g35280_TPR_dom"/>
</dbReference>
<dbReference type="Pfam" id="PF23310">
    <property type="entry name" value="TPR_27"/>
    <property type="match status" value="1"/>
</dbReference>
<dbReference type="InterPro" id="IPR040338">
    <property type="entry name" value="At1g67623-like"/>
</dbReference>
<reference evidence="3 4" key="1">
    <citation type="journal article" date="2024" name="G3 (Bethesda)">
        <title>Genome assembly of Hibiscus sabdariffa L. provides insights into metabolisms of medicinal natural products.</title>
        <authorList>
            <person name="Kim T."/>
        </authorList>
    </citation>
    <scope>NUCLEOTIDE SEQUENCE [LARGE SCALE GENOMIC DNA]</scope>
    <source>
        <strain evidence="3">TK-2024</strain>
        <tissue evidence="3">Old leaves</tissue>
    </source>
</reference>
<evidence type="ECO:0000313" key="4">
    <source>
        <dbReference type="Proteomes" id="UP001472677"/>
    </source>
</evidence>
<evidence type="ECO:0000256" key="1">
    <source>
        <dbReference type="SAM" id="MobiDB-lite"/>
    </source>
</evidence>
<feature type="compositionally biased region" description="Polar residues" evidence="1">
    <location>
        <begin position="196"/>
        <end position="205"/>
    </location>
</feature>
<comment type="caution">
    <text evidence="3">The sequence shown here is derived from an EMBL/GenBank/DDBJ whole genome shotgun (WGS) entry which is preliminary data.</text>
</comment>
<organism evidence="3 4">
    <name type="scientific">Hibiscus sabdariffa</name>
    <name type="common">roselle</name>
    <dbReference type="NCBI Taxonomy" id="183260"/>
    <lineage>
        <taxon>Eukaryota</taxon>
        <taxon>Viridiplantae</taxon>
        <taxon>Streptophyta</taxon>
        <taxon>Embryophyta</taxon>
        <taxon>Tracheophyta</taxon>
        <taxon>Spermatophyta</taxon>
        <taxon>Magnoliopsida</taxon>
        <taxon>eudicotyledons</taxon>
        <taxon>Gunneridae</taxon>
        <taxon>Pentapetalae</taxon>
        <taxon>rosids</taxon>
        <taxon>malvids</taxon>
        <taxon>Malvales</taxon>
        <taxon>Malvaceae</taxon>
        <taxon>Malvoideae</taxon>
        <taxon>Hibiscus</taxon>
    </lineage>
</organism>
<dbReference type="PANTHER" id="PTHR33784:SF10">
    <property type="entry name" value="F-BOX PROTEIN"/>
    <property type="match status" value="1"/>
</dbReference>
<evidence type="ECO:0000313" key="3">
    <source>
        <dbReference type="EMBL" id="KAK8493103.1"/>
    </source>
</evidence>
<protein>
    <recommendedName>
        <fullName evidence="2">F-box domain-containing protein</fullName>
    </recommendedName>
</protein>
<feature type="compositionally biased region" description="Basic and acidic residues" evidence="1">
    <location>
        <begin position="183"/>
        <end position="195"/>
    </location>
</feature>